<evidence type="ECO:0000256" key="5">
    <source>
        <dbReference type="ARBA" id="ARBA00004647"/>
    </source>
</evidence>
<dbReference type="Gene3D" id="1.10.510.10">
    <property type="entry name" value="Transferase(Phosphotransferase) domain 1"/>
    <property type="match status" value="1"/>
</dbReference>
<evidence type="ECO:0000256" key="15">
    <source>
        <dbReference type="ARBA" id="ARBA00022723"/>
    </source>
</evidence>
<evidence type="ECO:0000256" key="13">
    <source>
        <dbReference type="ARBA" id="ARBA00022679"/>
    </source>
</evidence>
<dbReference type="GO" id="GO:0051321">
    <property type="term" value="P:meiotic cell cycle"/>
    <property type="evidence" value="ECO:0007669"/>
    <property type="project" value="UniProtKB-KW"/>
</dbReference>
<dbReference type="AlphaFoldDB" id="A0AA89C2R6"/>
<keyword evidence="18" id="KW-0418">Kinase</keyword>
<keyword evidence="10" id="KW-0723">Serine/threonine-protein kinase</keyword>
<dbReference type="EMBL" id="VSWD01000009">
    <property type="protein sequence ID" value="KAK3092351.1"/>
    <property type="molecule type" value="Genomic_DNA"/>
</dbReference>
<keyword evidence="14" id="KW-0493">Microtubule</keyword>
<evidence type="ECO:0000256" key="28">
    <source>
        <dbReference type="ARBA" id="ARBA00023328"/>
    </source>
</evidence>
<dbReference type="InterPro" id="IPR000719">
    <property type="entry name" value="Prot_kinase_dom"/>
</dbReference>
<keyword evidence="11" id="KW-0597">Phosphoprotein</keyword>
<dbReference type="FunFam" id="3.30.200.20:FF:000310">
    <property type="entry name" value="serine/threonine-protein kinase Nek2"/>
    <property type="match status" value="1"/>
</dbReference>
<evidence type="ECO:0000256" key="21">
    <source>
        <dbReference type="ARBA" id="ARBA00022840"/>
    </source>
</evidence>
<evidence type="ECO:0000259" key="34">
    <source>
        <dbReference type="PROSITE" id="PS50011"/>
    </source>
</evidence>
<keyword evidence="25" id="KW-0539">Nucleus</keyword>
<dbReference type="GO" id="GO:0000278">
    <property type="term" value="P:mitotic cell cycle"/>
    <property type="evidence" value="ECO:0007669"/>
    <property type="project" value="UniProtKB-ARBA"/>
</dbReference>
<dbReference type="GO" id="GO:0051225">
    <property type="term" value="P:spindle assembly"/>
    <property type="evidence" value="ECO:0007669"/>
    <property type="project" value="UniProtKB-ARBA"/>
</dbReference>
<keyword evidence="22" id="KW-0460">Magnesium</keyword>
<feature type="domain" description="Protein kinase" evidence="34">
    <location>
        <begin position="8"/>
        <end position="270"/>
    </location>
</feature>
<evidence type="ECO:0000256" key="8">
    <source>
        <dbReference type="ARBA" id="ARBA00022454"/>
    </source>
</evidence>
<evidence type="ECO:0000256" key="9">
    <source>
        <dbReference type="ARBA" id="ARBA00022490"/>
    </source>
</evidence>
<evidence type="ECO:0000256" key="14">
    <source>
        <dbReference type="ARBA" id="ARBA00022701"/>
    </source>
</evidence>
<evidence type="ECO:0000256" key="19">
    <source>
        <dbReference type="ARBA" id="ARBA00022829"/>
    </source>
</evidence>
<evidence type="ECO:0000256" key="25">
    <source>
        <dbReference type="ARBA" id="ARBA00023242"/>
    </source>
</evidence>
<evidence type="ECO:0000256" key="22">
    <source>
        <dbReference type="ARBA" id="ARBA00022842"/>
    </source>
</evidence>
<comment type="catalytic activity">
    <reaction evidence="30">
        <text>L-seryl-[protein] + ATP = O-phospho-L-seryl-[protein] + ADP + H(+)</text>
        <dbReference type="Rhea" id="RHEA:17989"/>
        <dbReference type="Rhea" id="RHEA-COMP:9863"/>
        <dbReference type="Rhea" id="RHEA-COMP:11604"/>
        <dbReference type="ChEBI" id="CHEBI:15378"/>
        <dbReference type="ChEBI" id="CHEBI:29999"/>
        <dbReference type="ChEBI" id="CHEBI:30616"/>
        <dbReference type="ChEBI" id="CHEBI:83421"/>
        <dbReference type="ChEBI" id="CHEBI:456216"/>
        <dbReference type="EC" id="2.7.11.1"/>
    </reaction>
</comment>
<dbReference type="PANTHER" id="PTHR44899">
    <property type="entry name" value="CAMK FAMILY PROTEIN KINASE"/>
    <property type="match status" value="1"/>
</dbReference>
<dbReference type="CDD" id="cd08217">
    <property type="entry name" value="STKc_Nek2"/>
    <property type="match status" value="1"/>
</dbReference>
<evidence type="ECO:0000256" key="31">
    <source>
        <dbReference type="ARBA" id="ARBA00067730"/>
    </source>
</evidence>
<keyword evidence="24" id="KW-0206">Cytoskeleton</keyword>
<dbReference type="GO" id="GO:0051301">
    <property type="term" value="P:cell division"/>
    <property type="evidence" value="ECO:0007669"/>
    <property type="project" value="UniProtKB-KW"/>
</dbReference>
<dbReference type="PROSITE" id="PS00108">
    <property type="entry name" value="PROTEIN_KINASE_ST"/>
    <property type="match status" value="1"/>
</dbReference>
<evidence type="ECO:0000256" key="33">
    <source>
        <dbReference type="SAM" id="Coils"/>
    </source>
</evidence>
<evidence type="ECO:0000256" key="26">
    <source>
        <dbReference type="ARBA" id="ARBA00023254"/>
    </source>
</evidence>
<comment type="subcellular location">
    <subcellularLocation>
        <location evidence="4">Chromosome</location>
        <location evidence="4">Centromere</location>
        <location evidence="4">Kinetochore</location>
    </subcellularLocation>
    <subcellularLocation>
        <location evidence="2">Cytoplasm</location>
        <location evidence="2">Cytoskeleton</location>
        <location evidence="2">Microtubule organizing center</location>
        <location evidence="2">Centrosome</location>
    </subcellularLocation>
    <subcellularLocation>
        <location evidence="5">Cytoplasm</location>
        <location evidence="5">Cytoskeleton</location>
        <location evidence="5">Spindle pole</location>
    </subcellularLocation>
    <subcellularLocation>
        <location evidence="3">Nucleus</location>
        <location evidence="3">Nucleolus</location>
    </subcellularLocation>
</comment>
<keyword evidence="12" id="KW-0132">Cell division</keyword>
<keyword evidence="16" id="KW-0547">Nucleotide-binding</keyword>
<evidence type="ECO:0000256" key="27">
    <source>
        <dbReference type="ARBA" id="ARBA00023306"/>
    </source>
</evidence>
<dbReference type="GO" id="GO:0000922">
    <property type="term" value="C:spindle pole"/>
    <property type="evidence" value="ECO:0007669"/>
    <property type="project" value="UniProtKB-SubCell"/>
</dbReference>
<keyword evidence="17" id="KW-0498">Mitosis</keyword>
<keyword evidence="15" id="KW-0479">Metal-binding</keyword>
<evidence type="ECO:0000256" key="12">
    <source>
        <dbReference type="ARBA" id="ARBA00022618"/>
    </source>
</evidence>
<dbReference type="GO" id="GO:0005524">
    <property type="term" value="F:ATP binding"/>
    <property type="evidence" value="ECO:0007669"/>
    <property type="project" value="UniProtKB-KW"/>
</dbReference>
<dbReference type="GO" id="GO:0046872">
    <property type="term" value="F:metal ion binding"/>
    <property type="evidence" value="ECO:0007669"/>
    <property type="project" value="UniProtKB-KW"/>
</dbReference>
<dbReference type="InterPro" id="IPR008271">
    <property type="entry name" value="Ser/Thr_kinase_AS"/>
</dbReference>
<protein>
    <recommendedName>
        <fullName evidence="31">Serine/threonine-protein kinase Nek2</fullName>
        <ecNumber evidence="7">2.7.11.1</ecNumber>
    </recommendedName>
    <alternativeName>
        <fullName evidence="32">Never in mitosis A-related kinase 2</fullName>
    </alternativeName>
</protein>
<evidence type="ECO:0000256" key="24">
    <source>
        <dbReference type="ARBA" id="ARBA00023212"/>
    </source>
</evidence>
<accession>A0AA89C2R6</accession>
<dbReference type="Proteomes" id="UP001186944">
    <property type="component" value="Unassembled WGS sequence"/>
</dbReference>
<evidence type="ECO:0000256" key="32">
    <source>
        <dbReference type="ARBA" id="ARBA00082682"/>
    </source>
</evidence>
<comment type="catalytic activity">
    <reaction evidence="29">
        <text>L-threonyl-[protein] + ATP = O-phospho-L-threonyl-[protein] + ADP + H(+)</text>
        <dbReference type="Rhea" id="RHEA:46608"/>
        <dbReference type="Rhea" id="RHEA-COMP:11060"/>
        <dbReference type="Rhea" id="RHEA-COMP:11605"/>
        <dbReference type="ChEBI" id="CHEBI:15378"/>
        <dbReference type="ChEBI" id="CHEBI:30013"/>
        <dbReference type="ChEBI" id="CHEBI:30616"/>
        <dbReference type="ChEBI" id="CHEBI:61977"/>
        <dbReference type="ChEBI" id="CHEBI:456216"/>
        <dbReference type="EC" id="2.7.11.1"/>
    </reaction>
</comment>
<keyword evidence="27" id="KW-0131">Cell cycle</keyword>
<dbReference type="SUPFAM" id="SSF56112">
    <property type="entry name" value="Protein kinase-like (PK-like)"/>
    <property type="match status" value="1"/>
</dbReference>
<proteinExistence type="inferred from homology"/>
<dbReference type="Gene3D" id="3.30.200.20">
    <property type="entry name" value="Phosphorylase Kinase, domain 1"/>
    <property type="match status" value="2"/>
</dbReference>
<dbReference type="GO" id="GO:0000776">
    <property type="term" value="C:kinetochore"/>
    <property type="evidence" value="ECO:0007669"/>
    <property type="project" value="UniProtKB-KW"/>
</dbReference>
<keyword evidence="28" id="KW-0137">Centromere</keyword>
<evidence type="ECO:0000256" key="7">
    <source>
        <dbReference type="ARBA" id="ARBA00012513"/>
    </source>
</evidence>
<sequence>MPSTLEDFEVLSTIGSGSYGTCKKIRRKKDGKILVWKEMEYGTMTESEKLMLVSEVNLLRELKHQHIVRYYDRIIDRSKTTIYIIMEYCDGGDLAQLISSSRRTGSFLDEEFIWKMLIQITSALKECHRRKNGKAVLHRDLKPANIFLDADKNVKLGDFGLARVLHHETSFAKTYVGTPYYMSPELVNNMSYNEKSDIWAMGCMLYELCALHPPFTASNQLDLNRKICVGDYSRIPLRYTDDLNAIISKLLRVEVHKRPSIEDVLHDSVVVRRIKRLERKNSHEKVEAQVETKSSHESLKSWEAELKLWERRMESKEEELKNKEKDLVVREKLMEEREKRIEQMTKELSMKTGLDRDICSAGDADLSFDGPHPCLSRGKRDPDTPKKKVTFDMYGKENLRRKDKGDLFLNKLLAKDYMSKYTAEIHDYDSVYETELAKRRELKERLYKAKSRAIELQGMPDNTRIKSRNLLYFR</sequence>
<keyword evidence="23 33" id="KW-0175">Coiled coil</keyword>
<dbReference type="FunFam" id="1.10.510.10:FF:000356">
    <property type="entry name" value="Serine/threonine-protein kinase Nek2"/>
    <property type="match status" value="1"/>
</dbReference>
<feature type="coiled-coil region" evidence="33">
    <location>
        <begin position="299"/>
        <end position="333"/>
    </location>
</feature>
<evidence type="ECO:0000256" key="4">
    <source>
        <dbReference type="ARBA" id="ARBA00004629"/>
    </source>
</evidence>
<reference evidence="35" key="1">
    <citation type="submission" date="2019-08" db="EMBL/GenBank/DDBJ databases">
        <title>The improved chromosome-level genome for the pearl oyster Pinctada fucata martensii using PacBio sequencing and Hi-C.</title>
        <authorList>
            <person name="Zheng Z."/>
        </authorList>
    </citation>
    <scope>NUCLEOTIDE SEQUENCE</scope>
    <source>
        <strain evidence="35">ZZ-2019</strain>
        <tissue evidence="35">Adductor muscle</tissue>
    </source>
</reference>
<gene>
    <name evidence="35" type="ORF">FSP39_001736</name>
</gene>
<dbReference type="GO" id="GO:0005874">
    <property type="term" value="C:microtubule"/>
    <property type="evidence" value="ECO:0007669"/>
    <property type="project" value="UniProtKB-KW"/>
</dbReference>
<evidence type="ECO:0000256" key="20">
    <source>
        <dbReference type="ARBA" id="ARBA00022838"/>
    </source>
</evidence>
<evidence type="ECO:0000256" key="30">
    <source>
        <dbReference type="ARBA" id="ARBA00048679"/>
    </source>
</evidence>
<comment type="similarity">
    <text evidence="6">Belongs to the protein kinase superfamily. NEK Ser/Thr protein kinase family. NIMA subfamily.</text>
</comment>
<evidence type="ECO:0000256" key="10">
    <source>
        <dbReference type="ARBA" id="ARBA00022527"/>
    </source>
</evidence>
<keyword evidence="26" id="KW-0469">Meiosis</keyword>
<dbReference type="InterPro" id="IPR011009">
    <property type="entry name" value="Kinase-like_dom_sf"/>
</dbReference>
<keyword evidence="9" id="KW-0963">Cytoplasm</keyword>
<evidence type="ECO:0000256" key="17">
    <source>
        <dbReference type="ARBA" id="ARBA00022776"/>
    </source>
</evidence>
<keyword evidence="13" id="KW-0808">Transferase</keyword>
<evidence type="ECO:0000256" key="3">
    <source>
        <dbReference type="ARBA" id="ARBA00004604"/>
    </source>
</evidence>
<evidence type="ECO:0000256" key="11">
    <source>
        <dbReference type="ARBA" id="ARBA00022553"/>
    </source>
</evidence>
<dbReference type="EC" id="2.7.11.1" evidence="7"/>
<keyword evidence="21" id="KW-0067">ATP-binding</keyword>
<dbReference type="PROSITE" id="PS50011">
    <property type="entry name" value="PROTEIN_KINASE_DOM"/>
    <property type="match status" value="1"/>
</dbReference>
<keyword evidence="36" id="KW-1185">Reference proteome</keyword>
<dbReference type="GO" id="GO:0005813">
    <property type="term" value="C:centrosome"/>
    <property type="evidence" value="ECO:0007669"/>
    <property type="project" value="UniProtKB-SubCell"/>
</dbReference>
<comment type="caution">
    <text evidence="35">The sequence shown here is derived from an EMBL/GenBank/DDBJ whole genome shotgun (WGS) entry which is preliminary data.</text>
</comment>
<dbReference type="Pfam" id="PF00069">
    <property type="entry name" value="Pkinase"/>
    <property type="match status" value="1"/>
</dbReference>
<evidence type="ECO:0000256" key="6">
    <source>
        <dbReference type="ARBA" id="ARBA00010886"/>
    </source>
</evidence>
<dbReference type="GO" id="GO:0005730">
    <property type="term" value="C:nucleolus"/>
    <property type="evidence" value="ECO:0007669"/>
    <property type="project" value="UniProtKB-SubCell"/>
</dbReference>
<dbReference type="FunFam" id="3.30.200.20:FF:000151">
    <property type="entry name" value="G2-specific protein kinase nimA"/>
    <property type="match status" value="1"/>
</dbReference>
<evidence type="ECO:0000256" key="2">
    <source>
        <dbReference type="ARBA" id="ARBA00004300"/>
    </source>
</evidence>
<dbReference type="GO" id="GO:0004674">
    <property type="term" value="F:protein serine/threonine kinase activity"/>
    <property type="evidence" value="ECO:0007669"/>
    <property type="project" value="UniProtKB-KW"/>
</dbReference>
<dbReference type="SMART" id="SM00220">
    <property type="entry name" value="S_TKc"/>
    <property type="match status" value="1"/>
</dbReference>
<organism evidence="35 36">
    <name type="scientific">Pinctada imbricata</name>
    <name type="common">Atlantic pearl-oyster</name>
    <name type="synonym">Pinctada martensii</name>
    <dbReference type="NCBI Taxonomy" id="66713"/>
    <lineage>
        <taxon>Eukaryota</taxon>
        <taxon>Metazoa</taxon>
        <taxon>Spiralia</taxon>
        <taxon>Lophotrochozoa</taxon>
        <taxon>Mollusca</taxon>
        <taxon>Bivalvia</taxon>
        <taxon>Autobranchia</taxon>
        <taxon>Pteriomorphia</taxon>
        <taxon>Pterioida</taxon>
        <taxon>Pterioidea</taxon>
        <taxon>Pteriidae</taxon>
        <taxon>Pinctada</taxon>
    </lineage>
</organism>
<evidence type="ECO:0000256" key="16">
    <source>
        <dbReference type="ARBA" id="ARBA00022741"/>
    </source>
</evidence>
<keyword evidence="19" id="KW-0159">Chromosome partition</keyword>
<dbReference type="InterPro" id="IPR051131">
    <property type="entry name" value="NEK_Ser/Thr_kinase_NIMA"/>
</dbReference>
<name>A0AA89C2R6_PINIB</name>
<comment type="cofactor">
    <cofactor evidence="1">
        <name>Mg(2+)</name>
        <dbReference type="ChEBI" id="CHEBI:18420"/>
    </cofactor>
</comment>
<evidence type="ECO:0000313" key="36">
    <source>
        <dbReference type="Proteomes" id="UP001186944"/>
    </source>
</evidence>
<evidence type="ECO:0000256" key="1">
    <source>
        <dbReference type="ARBA" id="ARBA00001946"/>
    </source>
</evidence>
<keyword evidence="8" id="KW-0158">Chromosome</keyword>
<dbReference type="PANTHER" id="PTHR44899:SF10">
    <property type="entry name" value="NIMA-RELATED KINASE 2"/>
    <property type="match status" value="1"/>
</dbReference>
<evidence type="ECO:0000313" key="35">
    <source>
        <dbReference type="EMBL" id="KAK3092351.1"/>
    </source>
</evidence>
<evidence type="ECO:0000256" key="18">
    <source>
        <dbReference type="ARBA" id="ARBA00022777"/>
    </source>
</evidence>
<evidence type="ECO:0000256" key="23">
    <source>
        <dbReference type="ARBA" id="ARBA00023054"/>
    </source>
</evidence>
<evidence type="ECO:0000256" key="29">
    <source>
        <dbReference type="ARBA" id="ARBA00047899"/>
    </source>
</evidence>
<keyword evidence="20" id="KW-0995">Kinetochore</keyword>